<evidence type="ECO:0000256" key="1">
    <source>
        <dbReference type="SAM" id="MobiDB-lite"/>
    </source>
</evidence>
<evidence type="ECO:0000313" key="2">
    <source>
        <dbReference type="EMBL" id="ODQ77883.1"/>
    </source>
</evidence>
<dbReference type="GeneID" id="30147663"/>
<dbReference type="RefSeq" id="XP_018983211.1">
    <property type="nucleotide sequence ID" value="XM_019129810.1"/>
</dbReference>
<evidence type="ECO:0000313" key="3">
    <source>
        <dbReference type="Proteomes" id="UP000094336"/>
    </source>
</evidence>
<gene>
    <name evidence="2" type="ORF">BABINDRAFT_163258</name>
</gene>
<name>A0A1E3QJL4_9ASCO</name>
<dbReference type="AlphaFoldDB" id="A0A1E3QJL4"/>
<proteinExistence type="predicted"/>
<feature type="compositionally biased region" description="Basic and acidic residues" evidence="1">
    <location>
        <begin position="321"/>
        <end position="331"/>
    </location>
</feature>
<keyword evidence="3" id="KW-1185">Reference proteome</keyword>
<protein>
    <submittedName>
        <fullName evidence="2">Uncharacterized protein</fullName>
    </submittedName>
</protein>
<organism evidence="2 3">
    <name type="scientific">Babjeviella inositovora NRRL Y-12698</name>
    <dbReference type="NCBI Taxonomy" id="984486"/>
    <lineage>
        <taxon>Eukaryota</taxon>
        <taxon>Fungi</taxon>
        <taxon>Dikarya</taxon>
        <taxon>Ascomycota</taxon>
        <taxon>Saccharomycotina</taxon>
        <taxon>Pichiomycetes</taxon>
        <taxon>Serinales incertae sedis</taxon>
        <taxon>Babjeviella</taxon>
    </lineage>
</organism>
<reference evidence="3" key="1">
    <citation type="submission" date="2016-05" db="EMBL/GenBank/DDBJ databases">
        <title>Comparative genomics of biotechnologically important yeasts.</title>
        <authorList>
            <consortium name="DOE Joint Genome Institute"/>
            <person name="Riley R."/>
            <person name="Haridas S."/>
            <person name="Wolfe K.H."/>
            <person name="Lopes M.R."/>
            <person name="Hittinger C.T."/>
            <person name="Goker M."/>
            <person name="Salamov A."/>
            <person name="Wisecaver J."/>
            <person name="Long T.M."/>
            <person name="Aerts A.L."/>
            <person name="Barry K."/>
            <person name="Choi C."/>
            <person name="Clum A."/>
            <person name="Coughlan A.Y."/>
            <person name="Deshpande S."/>
            <person name="Douglass A.P."/>
            <person name="Hanson S.J."/>
            <person name="Klenk H.-P."/>
            <person name="Labutti K."/>
            <person name="Lapidus A."/>
            <person name="Lindquist E."/>
            <person name="Lipzen A."/>
            <person name="Meier-Kolthoff J.P."/>
            <person name="Ohm R.A."/>
            <person name="Otillar R.P."/>
            <person name="Pangilinan J."/>
            <person name="Peng Y."/>
            <person name="Rokas A."/>
            <person name="Rosa C.A."/>
            <person name="Scheuner C."/>
            <person name="Sibirny A.A."/>
            <person name="Slot J.C."/>
            <person name="Stielow J.B."/>
            <person name="Sun H."/>
            <person name="Kurtzman C.P."/>
            <person name="Blackwell M."/>
            <person name="Grigoriev I.V."/>
            <person name="Jeffries T.W."/>
        </authorList>
    </citation>
    <scope>NUCLEOTIDE SEQUENCE [LARGE SCALE GENOMIC DNA]</scope>
    <source>
        <strain evidence="3">NRRL Y-12698</strain>
    </source>
</reference>
<accession>A0A1E3QJL4</accession>
<dbReference type="Proteomes" id="UP000094336">
    <property type="component" value="Unassembled WGS sequence"/>
</dbReference>
<dbReference type="EMBL" id="KV454438">
    <property type="protein sequence ID" value="ODQ77883.1"/>
    <property type="molecule type" value="Genomic_DNA"/>
</dbReference>
<feature type="region of interest" description="Disordered" evidence="1">
    <location>
        <begin position="307"/>
        <end position="331"/>
    </location>
</feature>
<sequence>MLVDDDMPNFGSSASYVHIPTNNHLPQQVCPSLWLGSLNGNQPDDNVRHSYGDNDFLGFNNVKIIISCQAAPDAIKNIASILSGQNKNAEQMMCFIVDPHFSPDKLMPEESLDVLNFISEYQPKLNQLYVNSIPSHLSHAPRLTSPIVAAHTTSEALFKVVKLIEYIGSKFPSYSVLVLTDKNYPGKSPLGSLLSSLNSSSSSVSLPTFPSPTSSQSFTQDQLDNELSIATVMAYLCYKFNLNINGAFDHIYSSRLVSTSYMAHSFSSPYGSQGFMTFFKSPEIKNGIYKFYEENLAIKMFGNNQRKTEGHLKRSGGSASDENKRSKRERE</sequence>